<feature type="compositionally biased region" description="Polar residues" evidence="1">
    <location>
        <begin position="239"/>
        <end position="250"/>
    </location>
</feature>
<organism evidence="3 4">
    <name type="scientific">Ceratina calcarata</name>
    <dbReference type="NCBI Taxonomy" id="156304"/>
    <lineage>
        <taxon>Eukaryota</taxon>
        <taxon>Metazoa</taxon>
        <taxon>Ecdysozoa</taxon>
        <taxon>Arthropoda</taxon>
        <taxon>Hexapoda</taxon>
        <taxon>Insecta</taxon>
        <taxon>Pterygota</taxon>
        <taxon>Neoptera</taxon>
        <taxon>Endopterygota</taxon>
        <taxon>Hymenoptera</taxon>
        <taxon>Apocrita</taxon>
        <taxon>Aculeata</taxon>
        <taxon>Apoidea</taxon>
        <taxon>Anthophila</taxon>
        <taxon>Apidae</taxon>
        <taxon>Ceratina</taxon>
        <taxon>Zadontomerus</taxon>
    </lineage>
</organism>
<feature type="transmembrane region" description="Helical" evidence="2">
    <location>
        <begin position="6"/>
        <end position="29"/>
    </location>
</feature>
<feature type="region of interest" description="Disordered" evidence="1">
    <location>
        <begin position="525"/>
        <end position="552"/>
    </location>
</feature>
<reference evidence="4" key="1">
    <citation type="submission" date="2025-08" db="UniProtKB">
        <authorList>
            <consortium name="RefSeq"/>
        </authorList>
    </citation>
    <scope>IDENTIFICATION</scope>
    <source>
        <tissue evidence="4">Whole body</tissue>
    </source>
</reference>
<dbReference type="Proteomes" id="UP000694925">
    <property type="component" value="Unplaced"/>
</dbReference>
<keyword evidence="2" id="KW-0472">Membrane</keyword>
<evidence type="ECO:0000256" key="1">
    <source>
        <dbReference type="SAM" id="MobiDB-lite"/>
    </source>
</evidence>
<feature type="compositionally biased region" description="Basic and acidic residues" evidence="1">
    <location>
        <begin position="301"/>
        <end position="311"/>
    </location>
</feature>
<sequence>MYNKYILVFIYSNNFTILFCACSSLFAVNISLLHVLDVSKIYIHECLDVTVIFLVLLLNNNLYCTSEFLRNGVTHPLFRGELTPEGQAGTNRIADTSNPHLTVELESVDSLFRFSAFLIGGKRRETVKENKTRRSGISKGNWIKKLRNYSPSEQQVASAPATTHTRAMKALDIPSRNESPNGVTSGSLQTPPQVLDLQTIVCEFEKGFLSPTKHEDVSNQKNFVKKLVAAFEVKYKSQNELQGSQETTPEGTPKRKSGISSPAKNNPGESQQSGKNIEITGNREEKSPEEARRSGISAHLKQFEKQDESPSRRPSRRKPAAYVSPYRIFFGEENFEDSSGVDEGETKSRNETPVTNTSSRSKPDDCKSHKRSGIFSSFGRRGSKDSLSESCASPTRSPRQNSKDSSSDCSSLSKFDREKSRRISSIPLSLNDTKTLEHVYLETSYDLVETISVGGHAIQKRTMIEDSEAVPRLDKTPKIVGAFLKKPIEVEETSIDWIPVTGKKLPRKRSLKKLLYSLTGNKLDRKSTLSSSENNLSEEPRELQDSGYDDKSCSSSSLTSLISVAEVLQQQENTYVEPERKPTLKTFGLRKLMGGGKASCDTDGAIRKSSKKRLLLTEVPREELKLDLGPCYPSPKIITMSLGRKSAPKKPPRDPAPVILKKLPKHPLCSKIPKHPFISTTKFDEPEESQEPHECRSNQEPSIIIKNDLYEVEFRASCDDICPSGSCRSLSPALSNYDVPRRFLSKSETSLIGCTTGLKTGENPIYDVPNPRPIERPRSSVFDEAQALKRSCVQHGSSIYAIPRDLKVRYATINPRMTYPKDDPISTRNGL</sequence>
<dbReference type="AlphaFoldDB" id="A0AAJ7S1M7"/>
<feature type="region of interest" description="Disordered" evidence="1">
    <location>
        <begin position="239"/>
        <end position="414"/>
    </location>
</feature>
<evidence type="ECO:0000256" key="2">
    <source>
        <dbReference type="SAM" id="Phobius"/>
    </source>
</evidence>
<feature type="compositionally biased region" description="Acidic residues" evidence="1">
    <location>
        <begin position="333"/>
        <end position="343"/>
    </location>
</feature>
<dbReference type="PROSITE" id="PS51257">
    <property type="entry name" value="PROKAR_LIPOPROTEIN"/>
    <property type="match status" value="1"/>
</dbReference>
<proteinExistence type="predicted"/>
<keyword evidence="3" id="KW-1185">Reference proteome</keyword>
<name>A0AAJ7S1M7_9HYME</name>
<gene>
    <name evidence="4" type="primary">LOC108625395</name>
</gene>
<keyword evidence="2" id="KW-1133">Transmembrane helix</keyword>
<evidence type="ECO:0000313" key="3">
    <source>
        <dbReference type="Proteomes" id="UP000694925"/>
    </source>
</evidence>
<accession>A0AAJ7S1M7</accession>
<feature type="compositionally biased region" description="Polar residues" evidence="1">
    <location>
        <begin position="388"/>
        <end position="400"/>
    </location>
</feature>
<keyword evidence="2" id="KW-0812">Transmembrane</keyword>
<feature type="compositionally biased region" description="Polar residues" evidence="1">
    <location>
        <begin position="258"/>
        <end position="275"/>
    </location>
</feature>
<dbReference type="RefSeq" id="XP_026669686.1">
    <property type="nucleotide sequence ID" value="XM_026813885.1"/>
</dbReference>
<feature type="compositionally biased region" description="Basic and acidic residues" evidence="1">
    <location>
        <begin position="281"/>
        <end position="293"/>
    </location>
</feature>
<dbReference type="GeneID" id="108625395"/>
<evidence type="ECO:0000313" key="4">
    <source>
        <dbReference type="RefSeq" id="XP_026669686.1"/>
    </source>
</evidence>
<feature type="compositionally biased region" description="Basic and acidic residues" evidence="1">
    <location>
        <begin position="538"/>
        <end position="552"/>
    </location>
</feature>
<protein>
    <submittedName>
        <fullName evidence="4">Uncharacterized protein LOC108625395 isoform X1</fullName>
    </submittedName>
</protein>
<feature type="compositionally biased region" description="Polar residues" evidence="1">
    <location>
        <begin position="351"/>
        <end position="360"/>
    </location>
</feature>